<dbReference type="AlphaFoldDB" id="A0A0F9MN93"/>
<proteinExistence type="predicted"/>
<accession>A0A0F9MN93</accession>
<comment type="caution">
    <text evidence="2">The sequence shown here is derived from an EMBL/GenBank/DDBJ whole genome shotgun (WGS) entry which is preliminary data.</text>
</comment>
<sequence length="112" mass="12719">MEERPGVGELCGRHRLQQWRELCLSGRPWGQEFHPAPWHLQGRPRRVYVHQGRRPLPMSPGQGDTVQESVPGQPYQDQKEGVPRIEQDLQGLCVTGYLFGQGARETVLGHLS</sequence>
<name>A0A0F9MN93_9ZZZZ</name>
<feature type="region of interest" description="Disordered" evidence="1">
    <location>
        <begin position="52"/>
        <end position="82"/>
    </location>
</feature>
<evidence type="ECO:0000313" key="2">
    <source>
        <dbReference type="EMBL" id="KKN00837.1"/>
    </source>
</evidence>
<organism evidence="2">
    <name type="scientific">marine sediment metagenome</name>
    <dbReference type="NCBI Taxonomy" id="412755"/>
    <lineage>
        <taxon>unclassified sequences</taxon>
        <taxon>metagenomes</taxon>
        <taxon>ecological metagenomes</taxon>
    </lineage>
</organism>
<protein>
    <submittedName>
        <fullName evidence="2">Uncharacterized protein</fullName>
    </submittedName>
</protein>
<reference evidence="2" key="1">
    <citation type="journal article" date="2015" name="Nature">
        <title>Complex archaea that bridge the gap between prokaryotes and eukaryotes.</title>
        <authorList>
            <person name="Spang A."/>
            <person name="Saw J.H."/>
            <person name="Jorgensen S.L."/>
            <person name="Zaremba-Niedzwiedzka K."/>
            <person name="Martijn J."/>
            <person name="Lind A.E."/>
            <person name="van Eijk R."/>
            <person name="Schleper C."/>
            <person name="Guy L."/>
            <person name="Ettema T.J."/>
        </authorList>
    </citation>
    <scope>NUCLEOTIDE SEQUENCE</scope>
</reference>
<gene>
    <name evidence="2" type="ORF">LCGC14_1133770</name>
</gene>
<dbReference type="EMBL" id="LAZR01005328">
    <property type="protein sequence ID" value="KKN00837.1"/>
    <property type="molecule type" value="Genomic_DNA"/>
</dbReference>
<evidence type="ECO:0000256" key="1">
    <source>
        <dbReference type="SAM" id="MobiDB-lite"/>
    </source>
</evidence>